<dbReference type="KEGG" id="fas:105264314"/>
<keyword evidence="8" id="KW-0732">Signal</keyword>
<keyword evidence="2" id="KW-0964">Secreted</keyword>
<feature type="chain" id="PRO_5040515702" evidence="8">
    <location>
        <begin position="18"/>
        <end position="121"/>
    </location>
</feature>
<keyword evidence="4 7" id="KW-0722">Serine protease inhibitor</keyword>
<keyword evidence="3 7" id="KW-0646">Protease inhibitor</keyword>
<evidence type="ECO:0000256" key="7">
    <source>
        <dbReference type="PROSITE-ProRule" id="PRU00776"/>
    </source>
</evidence>
<evidence type="ECO:0000256" key="2">
    <source>
        <dbReference type="ARBA" id="ARBA00022525"/>
    </source>
</evidence>
<evidence type="ECO:0000256" key="5">
    <source>
        <dbReference type="ARBA" id="ARBA00023157"/>
    </source>
</evidence>
<dbReference type="InterPro" id="IPR036201">
    <property type="entry name" value="Pacifastin_dom_sf"/>
</dbReference>
<dbReference type="GeneID" id="105264314"/>
<dbReference type="GO" id="GO:0005576">
    <property type="term" value="C:extracellular region"/>
    <property type="evidence" value="ECO:0007669"/>
    <property type="project" value="UniProtKB-SubCell"/>
</dbReference>
<evidence type="ECO:0000256" key="8">
    <source>
        <dbReference type="SAM" id="SignalP"/>
    </source>
</evidence>
<feature type="disulfide bond" evidence="7">
    <location>
        <begin position="98"/>
        <end position="116"/>
    </location>
</feature>
<feature type="disulfide bond" evidence="7">
    <location>
        <begin position="26"/>
        <end position="41"/>
    </location>
</feature>
<evidence type="ECO:0000256" key="3">
    <source>
        <dbReference type="ARBA" id="ARBA00022690"/>
    </source>
</evidence>
<feature type="signal peptide" evidence="8">
    <location>
        <begin position="1"/>
        <end position="17"/>
    </location>
</feature>
<gene>
    <name evidence="11" type="primary">LOC105264314</name>
</gene>
<organism evidence="10 11">
    <name type="scientific">Fopius arisanus</name>
    <dbReference type="NCBI Taxonomy" id="64838"/>
    <lineage>
        <taxon>Eukaryota</taxon>
        <taxon>Metazoa</taxon>
        <taxon>Ecdysozoa</taxon>
        <taxon>Arthropoda</taxon>
        <taxon>Hexapoda</taxon>
        <taxon>Insecta</taxon>
        <taxon>Pterygota</taxon>
        <taxon>Neoptera</taxon>
        <taxon>Endopterygota</taxon>
        <taxon>Hymenoptera</taxon>
        <taxon>Apocrita</taxon>
        <taxon>Ichneumonoidea</taxon>
        <taxon>Braconidae</taxon>
        <taxon>Opiinae</taxon>
        <taxon>Fopius</taxon>
    </lineage>
</organism>
<comment type="similarity">
    <text evidence="6 7">Belongs to the protease inhibitor I19 family.</text>
</comment>
<sequence>MISKAFILAVAITLIVAEQDPSTSPCEPGTQFKHYCNDCTCSADGTGAACTRQACYPGLFNKDGTLNNIETTTIKTEELPALPADLSCVAGLMYKNDCNTCRCIEDNKPVCTLMACVDPPK</sequence>
<reference evidence="11" key="1">
    <citation type="submission" date="2025-08" db="UniProtKB">
        <authorList>
            <consortium name="RefSeq"/>
        </authorList>
    </citation>
    <scope>IDENTIFICATION</scope>
    <source>
        <strain evidence="11">USDA-PBARC FA_bdor</strain>
        <tissue evidence="11">Whole organism</tissue>
    </source>
</reference>
<evidence type="ECO:0000256" key="4">
    <source>
        <dbReference type="ARBA" id="ARBA00022900"/>
    </source>
</evidence>
<dbReference type="RefSeq" id="XP_011299421.1">
    <property type="nucleotide sequence ID" value="XM_011301119.1"/>
</dbReference>
<evidence type="ECO:0000256" key="1">
    <source>
        <dbReference type="ARBA" id="ARBA00004613"/>
    </source>
</evidence>
<dbReference type="SUPFAM" id="SSF57283">
    <property type="entry name" value="PMP inhibitors"/>
    <property type="match status" value="2"/>
</dbReference>
<feature type="domain" description="Pacifastin" evidence="9">
    <location>
        <begin position="85"/>
        <end position="119"/>
    </location>
</feature>
<evidence type="ECO:0000313" key="10">
    <source>
        <dbReference type="Proteomes" id="UP000694866"/>
    </source>
</evidence>
<evidence type="ECO:0000256" key="6">
    <source>
        <dbReference type="ARBA" id="ARBA00029459"/>
    </source>
</evidence>
<evidence type="ECO:0000313" key="11">
    <source>
        <dbReference type="RefSeq" id="XP_011299421.1"/>
    </source>
</evidence>
<comment type="subcellular location">
    <subcellularLocation>
        <location evidence="1">Secreted</location>
    </subcellularLocation>
</comment>
<dbReference type="GO" id="GO:0004867">
    <property type="term" value="F:serine-type endopeptidase inhibitor activity"/>
    <property type="evidence" value="ECO:0007669"/>
    <property type="project" value="UniProtKB-UniRule"/>
</dbReference>
<accession>A0A9R1SYG0</accession>
<comment type="caution">
    <text evidence="7">Lacks conserved residue(s) required for the propagation of feature annotation.</text>
</comment>
<proteinExistence type="inferred from homology"/>
<dbReference type="PROSITE" id="PS51446">
    <property type="entry name" value="PACIFASTIN"/>
    <property type="match status" value="2"/>
</dbReference>
<dbReference type="InterPro" id="IPR008037">
    <property type="entry name" value="Pacifastin_dom"/>
</dbReference>
<dbReference type="OrthoDB" id="7655988at2759"/>
<protein>
    <submittedName>
        <fullName evidence="11">Pacifastin-like protease inhibitor cvp4</fullName>
    </submittedName>
</protein>
<feature type="disulfide bond" evidence="7">
    <location>
        <begin position="101"/>
        <end position="111"/>
    </location>
</feature>
<keyword evidence="5 7" id="KW-1015">Disulfide bond</keyword>
<keyword evidence="10" id="KW-1185">Reference proteome</keyword>
<name>A0A9R1SYG0_9HYME</name>
<evidence type="ECO:0000259" key="9">
    <source>
        <dbReference type="PROSITE" id="PS51446"/>
    </source>
</evidence>
<dbReference type="Pfam" id="PF05375">
    <property type="entry name" value="Pacifastin_I"/>
    <property type="match status" value="2"/>
</dbReference>
<dbReference type="AlphaFoldDB" id="A0A9R1SYG0"/>
<feature type="domain" description="Pacifastin" evidence="9">
    <location>
        <begin position="23"/>
        <end position="58"/>
    </location>
</feature>
<dbReference type="Proteomes" id="UP000694866">
    <property type="component" value="Unplaced"/>
</dbReference>
<feature type="disulfide bond" evidence="7">
    <location>
        <begin position="88"/>
        <end position="103"/>
    </location>
</feature>